<dbReference type="Gene3D" id="2.160.10.10">
    <property type="entry name" value="Hexapeptide repeat proteins"/>
    <property type="match status" value="2"/>
</dbReference>
<dbReference type="InterPro" id="IPR051159">
    <property type="entry name" value="Hexapeptide_acetyltransf"/>
</dbReference>
<dbReference type="PANTHER" id="PTHR23416">
    <property type="entry name" value="SIALIC ACID SYNTHASE-RELATED"/>
    <property type="match status" value="1"/>
</dbReference>
<keyword evidence="2" id="KW-0677">Repeat</keyword>
<organism evidence="3 4">
    <name type="scientific">Plectonema cf. radiosum LEGE 06105</name>
    <dbReference type="NCBI Taxonomy" id="945769"/>
    <lineage>
        <taxon>Bacteria</taxon>
        <taxon>Bacillati</taxon>
        <taxon>Cyanobacteriota</taxon>
        <taxon>Cyanophyceae</taxon>
        <taxon>Oscillatoriophycideae</taxon>
        <taxon>Oscillatoriales</taxon>
        <taxon>Microcoleaceae</taxon>
        <taxon>Plectonema</taxon>
    </lineage>
</organism>
<dbReference type="PANTHER" id="PTHR23416:SF78">
    <property type="entry name" value="LIPOPOLYSACCHARIDE BIOSYNTHESIS O-ACETYL TRANSFERASE WBBJ-RELATED"/>
    <property type="match status" value="1"/>
</dbReference>
<dbReference type="RefSeq" id="WP_193918184.1">
    <property type="nucleotide sequence ID" value="NZ_JADEWL010000013.1"/>
</dbReference>
<evidence type="ECO:0000256" key="2">
    <source>
        <dbReference type="ARBA" id="ARBA00022737"/>
    </source>
</evidence>
<dbReference type="EMBL" id="JADEWL010000013">
    <property type="protein sequence ID" value="MBE9212344.1"/>
    <property type="molecule type" value="Genomic_DNA"/>
</dbReference>
<evidence type="ECO:0000313" key="4">
    <source>
        <dbReference type="Proteomes" id="UP000620559"/>
    </source>
</evidence>
<gene>
    <name evidence="3" type="ORF">IQ247_06415</name>
</gene>
<evidence type="ECO:0000256" key="1">
    <source>
        <dbReference type="ARBA" id="ARBA00022679"/>
    </source>
</evidence>
<proteinExistence type="predicted"/>
<dbReference type="GO" id="GO:0031470">
    <property type="term" value="C:carboxysome"/>
    <property type="evidence" value="ECO:0007669"/>
    <property type="project" value="UniProtKB-ARBA"/>
</dbReference>
<keyword evidence="3" id="KW-0012">Acyltransferase</keyword>
<dbReference type="PROSITE" id="PS00101">
    <property type="entry name" value="HEXAPEP_TRANSFERASES"/>
    <property type="match status" value="1"/>
</dbReference>
<dbReference type="GO" id="GO:0043886">
    <property type="term" value="F:structural constituent of carboxysome shell"/>
    <property type="evidence" value="ECO:0007669"/>
    <property type="project" value="UniProtKB-ARBA"/>
</dbReference>
<dbReference type="CDD" id="cd04647">
    <property type="entry name" value="LbH_MAT_like"/>
    <property type="match status" value="1"/>
</dbReference>
<evidence type="ECO:0000313" key="3">
    <source>
        <dbReference type="EMBL" id="MBE9212344.1"/>
    </source>
</evidence>
<sequence>MEATTTFNQISLKERLLTTIFGAIPNIFLGKKIRNLVYRSLLNKIGKSVNIQHCVELIGTPCIKIGNQVSLLKGVQINALGHPNNKVDIKDRVRLERGVDIRSLYDTQITIHENAYIGPYVVISGTGNIQIGKNCLISPHCGIFANNHIFTDPNRPIEEQGLTHQGIAIEDDCWLGHNVTVLDGVVIGKGSIIGAGSVVNRNIPPFSVAVGTPARIIRNRLDKSIAFSSKLSSKIAYNKIQ</sequence>
<dbReference type="InterPro" id="IPR001451">
    <property type="entry name" value="Hexapep"/>
</dbReference>
<name>A0A8J7F6I7_9CYAN</name>
<dbReference type="InterPro" id="IPR011004">
    <property type="entry name" value="Trimer_LpxA-like_sf"/>
</dbReference>
<accession>A0A8J7F6I7</accession>
<keyword evidence="4" id="KW-1185">Reference proteome</keyword>
<keyword evidence="1" id="KW-0808">Transferase</keyword>
<dbReference type="AlphaFoldDB" id="A0A8J7F6I7"/>
<dbReference type="Pfam" id="PF00132">
    <property type="entry name" value="Hexapep"/>
    <property type="match status" value="1"/>
</dbReference>
<protein>
    <submittedName>
        <fullName evidence="3">Acyltransferase</fullName>
    </submittedName>
</protein>
<dbReference type="SUPFAM" id="SSF51161">
    <property type="entry name" value="Trimeric LpxA-like enzymes"/>
    <property type="match status" value="2"/>
</dbReference>
<dbReference type="GO" id="GO:0016746">
    <property type="term" value="F:acyltransferase activity"/>
    <property type="evidence" value="ECO:0007669"/>
    <property type="project" value="UniProtKB-KW"/>
</dbReference>
<comment type="caution">
    <text evidence="3">The sequence shown here is derived from an EMBL/GenBank/DDBJ whole genome shotgun (WGS) entry which is preliminary data.</text>
</comment>
<dbReference type="InterPro" id="IPR018357">
    <property type="entry name" value="Hexapep_transf_CS"/>
</dbReference>
<reference evidence="3" key="1">
    <citation type="submission" date="2020-10" db="EMBL/GenBank/DDBJ databases">
        <authorList>
            <person name="Castelo-Branco R."/>
            <person name="Eusebio N."/>
            <person name="Adriana R."/>
            <person name="Vieira A."/>
            <person name="Brugerolle De Fraissinette N."/>
            <person name="Rezende De Castro R."/>
            <person name="Schneider M.P."/>
            <person name="Vasconcelos V."/>
            <person name="Leao P.N."/>
        </authorList>
    </citation>
    <scope>NUCLEOTIDE SEQUENCE</scope>
    <source>
        <strain evidence="3">LEGE 06105</strain>
    </source>
</reference>
<dbReference type="Proteomes" id="UP000620559">
    <property type="component" value="Unassembled WGS sequence"/>
</dbReference>